<evidence type="ECO:0000313" key="3">
    <source>
        <dbReference type="Proteomes" id="UP000664781"/>
    </source>
</evidence>
<dbReference type="Proteomes" id="UP000664781">
    <property type="component" value="Unassembled WGS sequence"/>
</dbReference>
<feature type="transmembrane region" description="Helical" evidence="1">
    <location>
        <begin position="386"/>
        <end position="408"/>
    </location>
</feature>
<feature type="transmembrane region" description="Helical" evidence="1">
    <location>
        <begin position="226"/>
        <end position="246"/>
    </location>
</feature>
<feature type="transmembrane region" description="Helical" evidence="1">
    <location>
        <begin position="113"/>
        <end position="134"/>
    </location>
</feature>
<reference evidence="2" key="1">
    <citation type="submission" date="2021-03" db="EMBL/GenBank/DDBJ databases">
        <title>Streptomyces strains.</title>
        <authorList>
            <person name="Lund M.B."/>
            <person name="Toerring T."/>
        </authorList>
    </citation>
    <scope>NUCLEOTIDE SEQUENCE</scope>
    <source>
        <strain evidence="2">JCM 4242</strain>
    </source>
</reference>
<organism evidence="2 3">
    <name type="scientific">Streptomyces triculaminicus</name>
    <dbReference type="NCBI Taxonomy" id="2816232"/>
    <lineage>
        <taxon>Bacteria</taxon>
        <taxon>Bacillati</taxon>
        <taxon>Actinomycetota</taxon>
        <taxon>Actinomycetes</taxon>
        <taxon>Kitasatosporales</taxon>
        <taxon>Streptomycetaceae</taxon>
        <taxon>Streptomyces</taxon>
    </lineage>
</organism>
<proteinExistence type="predicted"/>
<keyword evidence="1" id="KW-0472">Membrane</keyword>
<sequence length="507" mass="52043">MNGAWAAGRAVTEARMRARARLLGQALRNPFLLLGSALGFVFALVVQYQSRPGTGNGGTDPRTLSLSVTAAGVVAALVILTSRSSSPLRWTPADVAWPLMARNGPRILVTEQVFASSALTLVTSLCTAPVSLALQSRSPWHGLATAVAMATGVLLLRCLSLTSHLLALRSRPAARLTTVMAVLWCALWAGHRFIPGSLPEPLADTLAVADDKLVGMLVRAVLVPEHAAASPIALTAVTAVLWGLLLTRPANAFVEPAARAAYAGAEIRAALSERAGAGTTTMAGTGIRTGIPSWQRWPESPYAAISLRGWCHLRRRLRTELGFALTLTCATAGAGLVDPKAMAAPLALAIAARSLAAPSDSLAEDVSAHQHVWLAGLRPVPVTAAAALPGAATTTAVLAVPGFAAAIALGTPAWAVLTVLAGAPAIGALIVTAGAVSAVLTPHVLLRAAASLILSTAPVAIAVLAPLGYRTWQTTGVLAATLLLCCGLATSLYGLIVTAHLRSPLHH</sequence>
<feature type="transmembrane region" description="Helical" evidence="1">
    <location>
        <begin position="31"/>
        <end position="50"/>
    </location>
</feature>
<feature type="transmembrane region" description="Helical" evidence="1">
    <location>
        <begin position="173"/>
        <end position="194"/>
    </location>
</feature>
<accession>A0A939FSR1</accession>
<dbReference type="RefSeq" id="WP_207248788.1">
    <property type="nucleotide sequence ID" value="NZ_JAFMOF010000007.1"/>
</dbReference>
<feature type="transmembrane region" description="Helical" evidence="1">
    <location>
        <begin position="140"/>
        <end position="161"/>
    </location>
</feature>
<feature type="transmembrane region" description="Helical" evidence="1">
    <location>
        <begin position="444"/>
        <end position="465"/>
    </location>
</feature>
<feature type="transmembrane region" description="Helical" evidence="1">
    <location>
        <begin position="477"/>
        <end position="501"/>
    </location>
</feature>
<evidence type="ECO:0000313" key="2">
    <source>
        <dbReference type="EMBL" id="MBO0657203.1"/>
    </source>
</evidence>
<keyword evidence="1" id="KW-1133">Transmembrane helix</keyword>
<gene>
    <name evidence="2" type="ORF">J1792_32160</name>
</gene>
<dbReference type="EMBL" id="JAFMOF010000007">
    <property type="protein sequence ID" value="MBO0657203.1"/>
    <property type="molecule type" value="Genomic_DNA"/>
</dbReference>
<evidence type="ECO:0000256" key="1">
    <source>
        <dbReference type="SAM" id="Phobius"/>
    </source>
</evidence>
<feature type="transmembrane region" description="Helical" evidence="1">
    <location>
        <begin position="62"/>
        <end position="80"/>
    </location>
</feature>
<keyword evidence="1" id="KW-0812">Transmembrane</keyword>
<comment type="caution">
    <text evidence="2">The sequence shown here is derived from an EMBL/GenBank/DDBJ whole genome shotgun (WGS) entry which is preliminary data.</text>
</comment>
<keyword evidence="3" id="KW-1185">Reference proteome</keyword>
<protein>
    <submittedName>
        <fullName evidence="2">Uncharacterized protein</fullName>
    </submittedName>
</protein>
<name>A0A939FSR1_9ACTN</name>
<feature type="transmembrane region" description="Helical" evidence="1">
    <location>
        <begin position="414"/>
        <end position="437"/>
    </location>
</feature>
<dbReference type="AlphaFoldDB" id="A0A939FSR1"/>